<sequence length="272" mass="29669">MSKSVASESNEDHKSREMSGKRGAGDEGKEDGDGIPEASSAANSTTLTTVSTVPAQVDDFTHTIEFKKLFNPFVHEQTLIALLVLNKEWNGVADVLIDEGVKSGELLVHVGNDLYWGEIQQTRRRLVTRVNFALDISQVGEYSCWVASNLVVVDIPEGIESIRQEAFCHCSSLTTVSFPTTLTVIGDYAFGKCSSLENVDLLHTNLQELGRGAFKNCSELKSTTILDSLQKLGSNLFQECCKLAPSNIDISGYPKPDATSKVVAHLRSKQQS</sequence>
<name>A0A9W7CJ38_9STRA</name>
<dbReference type="SUPFAM" id="SSF52058">
    <property type="entry name" value="L domain-like"/>
    <property type="match status" value="1"/>
</dbReference>
<gene>
    <name evidence="2" type="ORF">TrLO_g11660</name>
</gene>
<comment type="caution">
    <text evidence="2">The sequence shown here is derived from an EMBL/GenBank/DDBJ whole genome shotgun (WGS) entry which is preliminary data.</text>
</comment>
<accession>A0A9W7CJ38</accession>
<dbReference type="PANTHER" id="PTHR45661">
    <property type="entry name" value="SURFACE ANTIGEN"/>
    <property type="match status" value="1"/>
</dbReference>
<proteinExistence type="predicted"/>
<dbReference type="Proteomes" id="UP001165122">
    <property type="component" value="Unassembled WGS sequence"/>
</dbReference>
<dbReference type="Gene3D" id="3.80.10.10">
    <property type="entry name" value="Ribonuclease Inhibitor"/>
    <property type="match status" value="1"/>
</dbReference>
<feature type="region of interest" description="Disordered" evidence="1">
    <location>
        <begin position="1"/>
        <end position="46"/>
    </location>
</feature>
<dbReference type="PANTHER" id="PTHR45661:SF3">
    <property type="entry name" value="IG-LIKE DOMAIN-CONTAINING PROTEIN"/>
    <property type="match status" value="1"/>
</dbReference>
<dbReference type="AlphaFoldDB" id="A0A9W7CJ38"/>
<dbReference type="EMBL" id="BRXW01000088">
    <property type="protein sequence ID" value="GMI05579.1"/>
    <property type="molecule type" value="Genomic_DNA"/>
</dbReference>
<dbReference type="InterPro" id="IPR032675">
    <property type="entry name" value="LRR_dom_sf"/>
</dbReference>
<organism evidence="2 3">
    <name type="scientific">Triparma laevis f. longispina</name>
    <dbReference type="NCBI Taxonomy" id="1714387"/>
    <lineage>
        <taxon>Eukaryota</taxon>
        <taxon>Sar</taxon>
        <taxon>Stramenopiles</taxon>
        <taxon>Ochrophyta</taxon>
        <taxon>Bolidophyceae</taxon>
        <taxon>Parmales</taxon>
        <taxon>Triparmaceae</taxon>
        <taxon>Triparma</taxon>
    </lineage>
</organism>
<dbReference type="Pfam" id="PF13306">
    <property type="entry name" value="LRR_5"/>
    <property type="match status" value="1"/>
</dbReference>
<evidence type="ECO:0000313" key="3">
    <source>
        <dbReference type="Proteomes" id="UP001165122"/>
    </source>
</evidence>
<keyword evidence="3" id="KW-1185">Reference proteome</keyword>
<evidence type="ECO:0000256" key="1">
    <source>
        <dbReference type="SAM" id="MobiDB-lite"/>
    </source>
</evidence>
<dbReference type="OrthoDB" id="10264456at2759"/>
<evidence type="ECO:0000313" key="2">
    <source>
        <dbReference type="EMBL" id="GMI05579.1"/>
    </source>
</evidence>
<dbReference type="InterPro" id="IPR026906">
    <property type="entry name" value="LRR_5"/>
</dbReference>
<reference evidence="3" key="1">
    <citation type="journal article" date="2023" name="Commun. Biol.">
        <title>Genome analysis of Parmales, the sister group of diatoms, reveals the evolutionary specialization of diatoms from phago-mixotrophs to photoautotrophs.</title>
        <authorList>
            <person name="Ban H."/>
            <person name="Sato S."/>
            <person name="Yoshikawa S."/>
            <person name="Yamada K."/>
            <person name="Nakamura Y."/>
            <person name="Ichinomiya M."/>
            <person name="Sato N."/>
            <person name="Blanc-Mathieu R."/>
            <person name="Endo H."/>
            <person name="Kuwata A."/>
            <person name="Ogata H."/>
        </authorList>
    </citation>
    <scope>NUCLEOTIDE SEQUENCE [LARGE SCALE GENOMIC DNA]</scope>
    <source>
        <strain evidence="3">NIES 3700</strain>
    </source>
</reference>
<protein>
    <submittedName>
        <fullName evidence="2">Uncharacterized protein</fullName>
    </submittedName>
</protein>
<feature type="compositionally biased region" description="Basic and acidic residues" evidence="1">
    <location>
        <begin position="10"/>
        <end position="27"/>
    </location>
</feature>
<dbReference type="InterPro" id="IPR053139">
    <property type="entry name" value="Surface_bspA-like"/>
</dbReference>